<dbReference type="GO" id="GO:0007076">
    <property type="term" value="P:mitotic chromosome condensation"/>
    <property type="evidence" value="ECO:0007669"/>
    <property type="project" value="InterPro"/>
</dbReference>
<evidence type="ECO:0000313" key="1">
    <source>
        <dbReference type="EMBL" id="KAB2631156.1"/>
    </source>
</evidence>
<dbReference type="PANTHER" id="PTHR14222:SF2">
    <property type="entry name" value="CONDENSIN COMPLEX SUBUNIT 1"/>
    <property type="match status" value="1"/>
</dbReference>
<dbReference type="GO" id="GO:0000796">
    <property type="term" value="C:condensin complex"/>
    <property type="evidence" value="ECO:0007669"/>
    <property type="project" value="TreeGrafter"/>
</dbReference>
<dbReference type="Proteomes" id="UP000327157">
    <property type="component" value="Chromosome 12"/>
</dbReference>
<proteinExistence type="predicted"/>
<reference evidence="2" key="2">
    <citation type="submission" date="2019-10" db="EMBL/GenBank/DDBJ databases">
        <title>A de novo genome assembly of a pear dwarfing rootstock.</title>
        <authorList>
            <person name="Wang F."/>
            <person name="Wang J."/>
            <person name="Li S."/>
            <person name="Zhang Y."/>
            <person name="Fang M."/>
            <person name="Ma L."/>
            <person name="Zhao Y."/>
            <person name="Jiang S."/>
        </authorList>
    </citation>
    <scope>NUCLEOTIDE SEQUENCE [LARGE SCALE GENOMIC DNA]</scope>
</reference>
<reference evidence="1 2" key="1">
    <citation type="submission" date="2019-09" db="EMBL/GenBank/DDBJ databases">
        <authorList>
            <person name="Ou C."/>
        </authorList>
    </citation>
    <scope>NUCLEOTIDE SEQUENCE [LARGE SCALE GENOMIC DNA]</scope>
    <source>
        <strain evidence="1">S2</strain>
        <tissue evidence="1">Leaf</tissue>
    </source>
</reference>
<comment type="caution">
    <text evidence="1">The sequence shown here is derived from an EMBL/GenBank/DDBJ whole genome shotgun (WGS) entry which is preliminary data.</text>
</comment>
<protein>
    <submittedName>
        <fullName evidence="1">Condensin complex subunit 1</fullName>
    </submittedName>
</protein>
<dbReference type="OrthoDB" id="436262at2759"/>
<dbReference type="PANTHER" id="PTHR14222">
    <property type="entry name" value="CONDENSIN"/>
    <property type="match status" value="1"/>
</dbReference>
<evidence type="ECO:0000313" key="2">
    <source>
        <dbReference type="Proteomes" id="UP000327157"/>
    </source>
</evidence>
<dbReference type="GO" id="GO:0000779">
    <property type="term" value="C:condensed chromosome, centromeric region"/>
    <property type="evidence" value="ECO:0007669"/>
    <property type="project" value="TreeGrafter"/>
</dbReference>
<dbReference type="GO" id="GO:0010032">
    <property type="term" value="P:meiotic chromosome condensation"/>
    <property type="evidence" value="ECO:0007669"/>
    <property type="project" value="TreeGrafter"/>
</dbReference>
<name>A0A5N5HTE7_9ROSA</name>
<dbReference type="AlphaFoldDB" id="A0A5N5HTE7"/>
<dbReference type="EMBL" id="SMOL01000143">
    <property type="protein sequence ID" value="KAB2631156.1"/>
    <property type="molecule type" value="Genomic_DNA"/>
</dbReference>
<dbReference type="GO" id="GO:0042393">
    <property type="term" value="F:histone binding"/>
    <property type="evidence" value="ECO:0007669"/>
    <property type="project" value="TreeGrafter"/>
</dbReference>
<accession>A0A5N5HTE7</accession>
<dbReference type="InterPro" id="IPR026971">
    <property type="entry name" value="CND1/NCAPD3"/>
</dbReference>
<sequence>MEALVEKLCNRFSGVTDIRRWEYISYYLSQLAFTKKRMKKFIESFKTYEHVLSEDSVMNHFRNIINKFTKPELKLCIEFEKKLNKLNLEKKEQEATTRNAQIHQHQTSSMEGFGVTRKAGGASLESDITEETNGEVIDSSVEWMIERVNDVSKSIPCELKEDSNASSELT</sequence>
<organism evidence="1 2">
    <name type="scientific">Pyrus ussuriensis x Pyrus communis</name>
    <dbReference type="NCBI Taxonomy" id="2448454"/>
    <lineage>
        <taxon>Eukaryota</taxon>
        <taxon>Viridiplantae</taxon>
        <taxon>Streptophyta</taxon>
        <taxon>Embryophyta</taxon>
        <taxon>Tracheophyta</taxon>
        <taxon>Spermatophyta</taxon>
        <taxon>Magnoliopsida</taxon>
        <taxon>eudicotyledons</taxon>
        <taxon>Gunneridae</taxon>
        <taxon>Pentapetalae</taxon>
        <taxon>rosids</taxon>
        <taxon>fabids</taxon>
        <taxon>Rosales</taxon>
        <taxon>Rosaceae</taxon>
        <taxon>Amygdaloideae</taxon>
        <taxon>Maleae</taxon>
        <taxon>Pyrus</taxon>
    </lineage>
</organism>
<keyword evidence="2" id="KW-1185">Reference proteome</keyword>
<gene>
    <name evidence="1" type="ORF">D8674_008675</name>
</gene>
<reference evidence="1 2" key="3">
    <citation type="submission" date="2019-11" db="EMBL/GenBank/DDBJ databases">
        <title>A de novo genome assembly of a pear dwarfing rootstock.</title>
        <authorList>
            <person name="Wang F."/>
            <person name="Wang J."/>
            <person name="Li S."/>
            <person name="Zhang Y."/>
            <person name="Fang M."/>
            <person name="Ma L."/>
            <person name="Zhao Y."/>
            <person name="Jiang S."/>
        </authorList>
    </citation>
    <scope>NUCLEOTIDE SEQUENCE [LARGE SCALE GENOMIC DNA]</scope>
    <source>
        <strain evidence="1">S2</strain>
        <tissue evidence="1">Leaf</tissue>
    </source>
</reference>